<name>A0AAW9EA19_KLEAE</name>
<dbReference type="Pfam" id="PF05036">
    <property type="entry name" value="SPOR"/>
    <property type="match status" value="1"/>
</dbReference>
<dbReference type="GO" id="GO:0042834">
    <property type="term" value="F:peptidoglycan binding"/>
    <property type="evidence" value="ECO:0007669"/>
    <property type="project" value="InterPro"/>
</dbReference>
<dbReference type="Gene3D" id="3.30.70.1070">
    <property type="entry name" value="Sporulation related repeat"/>
    <property type="match status" value="1"/>
</dbReference>
<feature type="domain" description="SPOR" evidence="1">
    <location>
        <begin position="1"/>
        <end position="41"/>
    </location>
</feature>
<comment type="caution">
    <text evidence="2">The sequence shown here is derived from an EMBL/GenBank/DDBJ whole genome shotgun (WGS) entry which is preliminary data.</text>
</comment>
<dbReference type="Proteomes" id="UP001279012">
    <property type="component" value="Unassembled WGS sequence"/>
</dbReference>
<gene>
    <name evidence="2" type="ORF">SJ059_26635</name>
</gene>
<dbReference type="AlphaFoldDB" id="A0AAW9EA19"/>
<protein>
    <submittedName>
        <fullName evidence="2">SPOR domain-containing protein</fullName>
    </submittedName>
</protein>
<dbReference type="InterPro" id="IPR036680">
    <property type="entry name" value="SPOR-like_sf"/>
</dbReference>
<evidence type="ECO:0000313" key="2">
    <source>
        <dbReference type="EMBL" id="MDX7018010.1"/>
    </source>
</evidence>
<proteinExistence type="predicted"/>
<accession>A0AAW9EA19</accession>
<dbReference type="InterPro" id="IPR007730">
    <property type="entry name" value="SPOR-like_dom"/>
</dbReference>
<reference evidence="2" key="1">
    <citation type="submission" date="2023-11" db="EMBL/GenBank/DDBJ databases">
        <title>Detection of rare carbapenemases in Enterobacterales - comparison of two colorimetric and two CIM-based carbapenemase assays.</title>
        <authorList>
            <person name="Schaffarczyk L."/>
            <person name="Noster J."/>
            <person name="Stelzer Y."/>
            <person name="Sattler J."/>
            <person name="Gatermann S."/>
            <person name="Hamprecht A."/>
        </authorList>
    </citation>
    <scope>NUCLEOTIDE SEQUENCE</scope>
    <source>
        <strain evidence="2">CIM-Cont-037</strain>
    </source>
</reference>
<evidence type="ECO:0000313" key="3">
    <source>
        <dbReference type="Proteomes" id="UP001279012"/>
    </source>
</evidence>
<dbReference type="PROSITE" id="PS51724">
    <property type="entry name" value="SPOR"/>
    <property type="match status" value="1"/>
</dbReference>
<evidence type="ECO:0000259" key="1">
    <source>
        <dbReference type="PROSITE" id="PS51724"/>
    </source>
</evidence>
<sequence length="41" mass="4465">MNTTDGLHKVQLGPYSSKTQAETIKSALKQSKNIDGFIVSQ</sequence>
<dbReference type="SUPFAM" id="SSF110997">
    <property type="entry name" value="Sporulation related repeat"/>
    <property type="match status" value="1"/>
</dbReference>
<organism evidence="2 3">
    <name type="scientific">Klebsiella aerogenes</name>
    <name type="common">Enterobacter aerogenes</name>
    <dbReference type="NCBI Taxonomy" id="548"/>
    <lineage>
        <taxon>Bacteria</taxon>
        <taxon>Pseudomonadati</taxon>
        <taxon>Pseudomonadota</taxon>
        <taxon>Gammaproteobacteria</taxon>
        <taxon>Enterobacterales</taxon>
        <taxon>Enterobacteriaceae</taxon>
        <taxon>Klebsiella/Raoultella group</taxon>
        <taxon>Klebsiella</taxon>
    </lineage>
</organism>
<dbReference type="EMBL" id="JAWZZT010000427">
    <property type="protein sequence ID" value="MDX7018010.1"/>
    <property type="molecule type" value="Genomic_DNA"/>
</dbReference>